<comment type="caution">
    <text evidence="1">The sequence shown here is derived from an EMBL/GenBank/DDBJ whole genome shotgun (WGS) entry which is preliminary data.</text>
</comment>
<keyword evidence="2" id="KW-1185">Reference proteome</keyword>
<organism evidence="1 2">
    <name type="scientific">Willisornis vidua</name>
    <name type="common">Xingu scale-backed antbird</name>
    <dbReference type="NCBI Taxonomy" id="1566151"/>
    <lineage>
        <taxon>Eukaryota</taxon>
        <taxon>Metazoa</taxon>
        <taxon>Chordata</taxon>
        <taxon>Craniata</taxon>
        <taxon>Vertebrata</taxon>
        <taxon>Euteleostomi</taxon>
        <taxon>Archelosauria</taxon>
        <taxon>Archosauria</taxon>
        <taxon>Dinosauria</taxon>
        <taxon>Saurischia</taxon>
        <taxon>Theropoda</taxon>
        <taxon>Coelurosauria</taxon>
        <taxon>Aves</taxon>
        <taxon>Neognathae</taxon>
        <taxon>Neoaves</taxon>
        <taxon>Telluraves</taxon>
        <taxon>Australaves</taxon>
        <taxon>Passeriformes</taxon>
        <taxon>Thamnophilidae</taxon>
        <taxon>Willisornis</taxon>
    </lineage>
</organism>
<sequence>MTVSGPKEAKETRCYVGLYTRKQRLTRLIAGGKVKVSLDCSDNMVVEFRILRGGSKTKRKTRALHYRRVAFDLLKDLLGRIPWKMVLEQSPGELIDFSRIAYSKLRKSKKDDRRMHE</sequence>
<evidence type="ECO:0000313" key="1">
    <source>
        <dbReference type="EMBL" id="KAJ7408117.1"/>
    </source>
</evidence>
<gene>
    <name evidence="1" type="ORF">WISP_122632</name>
</gene>
<protein>
    <submittedName>
        <fullName evidence="1">Uncharacterized protein</fullName>
    </submittedName>
</protein>
<proteinExistence type="predicted"/>
<accession>A0ABQ9CT07</accession>
<dbReference type="Proteomes" id="UP001145742">
    <property type="component" value="Unassembled WGS sequence"/>
</dbReference>
<evidence type="ECO:0000313" key="2">
    <source>
        <dbReference type="Proteomes" id="UP001145742"/>
    </source>
</evidence>
<dbReference type="EMBL" id="WHWB01034566">
    <property type="protein sequence ID" value="KAJ7408117.1"/>
    <property type="molecule type" value="Genomic_DNA"/>
</dbReference>
<name>A0ABQ9CT07_9PASS</name>
<reference evidence="1" key="1">
    <citation type="submission" date="2019-10" db="EMBL/GenBank/DDBJ databases">
        <authorList>
            <person name="Soares A.E.R."/>
            <person name="Aleixo A."/>
            <person name="Schneider P."/>
            <person name="Miyaki C.Y."/>
            <person name="Schneider M.P."/>
            <person name="Mello C."/>
            <person name="Vasconcelos A.T.R."/>
        </authorList>
    </citation>
    <scope>NUCLEOTIDE SEQUENCE</scope>
    <source>
        <tissue evidence="1">Muscle</tissue>
    </source>
</reference>